<dbReference type="EMBL" id="UINC01026118">
    <property type="protein sequence ID" value="SVB02983.1"/>
    <property type="molecule type" value="Genomic_DNA"/>
</dbReference>
<dbReference type="AlphaFoldDB" id="A0A382APM5"/>
<name>A0A382APM5_9ZZZZ</name>
<proteinExistence type="predicted"/>
<evidence type="ECO:0000313" key="1">
    <source>
        <dbReference type="EMBL" id="SVB02983.1"/>
    </source>
</evidence>
<accession>A0A382APM5</accession>
<reference evidence="1" key="1">
    <citation type="submission" date="2018-05" db="EMBL/GenBank/DDBJ databases">
        <authorList>
            <person name="Lanie J.A."/>
            <person name="Ng W.-L."/>
            <person name="Kazmierczak K.M."/>
            <person name="Andrzejewski T.M."/>
            <person name="Davidsen T.M."/>
            <person name="Wayne K.J."/>
            <person name="Tettelin H."/>
            <person name="Glass J.I."/>
            <person name="Rusch D."/>
            <person name="Podicherti R."/>
            <person name="Tsui H.-C.T."/>
            <person name="Winkler M.E."/>
        </authorList>
    </citation>
    <scope>NUCLEOTIDE SEQUENCE</scope>
</reference>
<organism evidence="1">
    <name type="scientific">marine metagenome</name>
    <dbReference type="NCBI Taxonomy" id="408172"/>
    <lineage>
        <taxon>unclassified sequences</taxon>
        <taxon>metagenomes</taxon>
        <taxon>ecological metagenomes</taxon>
    </lineage>
</organism>
<feature type="non-terminal residue" evidence="1">
    <location>
        <position position="1"/>
    </location>
</feature>
<sequence>VLLRRLGLVQALQRAVVTLVEPPVVIRRHILRGLVVPHDDLSGPLGSNEVARVDDVNSNL</sequence>
<protein>
    <submittedName>
        <fullName evidence="1">Uncharacterized protein</fullName>
    </submittedName>
</protein>
<gene>
    <name evidence="1" type="ORF">METZ01_LOCUS155837</name>
</gene>